<sequence>MTYKNVLVHADLSPHATNRYDLACQVAYSHEAHLVGAAFTGLNTEYYRNAAYAYGAMIPQVDLPFIKDNCEKALTSFAGKAHISGASYEGRSSDDDAETGLVLQARYADLVVLSQNDPDLSGPDWLPKLPEHICLHSGRPVLLVPYAGHYARIDQHALVAWDGSRAATRAVTDALPLLRRSQRVTLAVFNAQPHNGVHGEQPGADIALYLARHGVKVEVSQQTTPPELDIGNALLSLAADLGVDLLVMGAYGHQRWREIVLGGVTRRVLQSMTVPVLMAH</sequence>
<proteinExistence type="inferred from homology"/>
<dbReference type="CDD" id="cd00293">
    <property type="entry name" value="USP-like"/>
    <property type="match status" value="1"/>
</dbReference>
<dbReference type="EMBL" id="WKJK01000003">
    <property type="protein sequence ID" value="MRW89726.1"/>
    <property type="molecule type" value="Genomic_DNA"/>
</dbReference>
<dbReference type="PANTHER" id="PTHR46268:SF15">
    <property type="entry name" value="UNIVERSAL STRESS PROTEIN HP_0031"/>
    <property type="match status" value="1"/>
</dbReference>
<gene>
    <name evidence="3" type="ORF">GJ699_07000</name>
</gene>
<evidence type="ECO:0000313" key="4">
    <source>
        <dbReference type="Proteomes" id="UP000433309"/>
    </source>
</evidence>
<organism evidence="3 4">
    <name type="scientific">Duganella guangzhouensis</name>
    <dbReference type="NCBI Taxonomy" id="2666084"/>
    <lineage>
        <taxon>Bacteria</taxon>
        <taxon>Pseudomonadati</taxon>
        <taxon>Pseudomonadota</taxon>
        <taxon>Betaproteobacteria</taxon>
        <taxon>Burkholderiales</taxon>
        <taxon>Oxalobacteraceae</taxon>
        <taxon>Telluria group</taxon>
        <taxon>Duganella</taxon>
    </lineage>
</organism>
<dbReference type="Pfam" id="PF00582">
    <property type="entry name" value="Usp"/>
    <property type="match status" value="1"/>
</dbReference>
<dbReference type="PRINTS" id="PR01438">
    <property type="entry name" value="UNVRSLSTRESS"/>
</dbReference>
<accession>A0A6I2KZN4</accession>
<dbReference type="RefSeq" id="WP_154374491.1">
    <property type="nucleotide sequence ID" value="NZ_WKJK01000003.1"/>
</dbReference>
<protein>
    <submittedName>
        <fullName evidence="3">Universal stress protein</fullName>
    </submittedName>
</protein>
<comment type="caution">
    <text evidence="3">The sequence shown here is derived from an EMBL/GenBank/DDBJ whole genome shotgun (WGS) entry which is preliminary data.</text>
</comment>
<dbReference type="Proteomes" id="UP000433309">
    <property type="component" value="Unassembled WGS sequence"/>
</dbReference>
<reference evidence="3 4" key="1">
    <citation type="submission" date="2019-11" db="EMBL/GenBank/DDBJ databases">
        <title>Novel species isolated from a subtropical stream in China.</title>
        <authorList>
            <person name="Lu H."/>
        </authorList>
    </citation>
    <scope>NUCLEOTIDE SEQUENCE [LARGE SCALE GENOMIC DNA]</scope>
    <source>
        <strain evidence="3 4">FT80W</strain>
    </source>
</reference>
<dbReference type="PANTHER" id="PTHR46268">
    <property type="entry name" value="STRESS RESPONSE PROTEIN NHAX"/>
    <property type="match status" value="1"/>
</dbReference>
<evidence type="ECO:0000259" key="2">
    <source>
        <dbReference type="Pfam" id="PF00582"/>
    </source>
</evidence>
<dbReference type="AlphaFoldDB" id="A0A6I2KZN4"/>
<evidence type="ECO:0000313" key="3">
    <source>
        <dbReference type="EMBL" id="MRW89726.1"/>
    </source>
</evidence>
<evidence type="ECO:0000256" key="1">
    <source>
        <dbReference type="ARBA" id="ARBA00008791"/>
    </source>
</evidence>
<feature type="domain" description="UspA" evidence="2">
    <location>
        <begin position="156"/>
        <end position="279"/>
    </location>
</feature>
<dbReference type="SUPFAM" id="SSF52402">
    <property type="entry name" value="Adenine nucleotide alpha hydrolases-like"/>
    <property type="match status" value="2"/>
</dbReference>
<comment type="similarity">
    <text evidence="1">Belongs to the universal stress protein A family.</text>
</comment>
<name>A0A6I2KZN4_9BURK</name>
<keyword evidence="4" id="KW-1185">Reference proteome</keyword>
<dbReference type="Gene3D" id="3.40.50.12370">
    <property type="match status" value="1"/>
</dbReference>
<dbReference type="InterPro" id="IPR006015">
    <property type="entry name" value="Universal_stress_UspA"/>
</dbReference>
<dbReference type="InterPro" id="IPR006016">
    <property type="entry name" value="UspA"/>
</dbReference>